<dbReference type="PROSITE" id="PS51462">
    <property type="entry name" value="NUDIX"/>
    <property type="match status" value="1"/>
</dbReference>
<protein>
    <submittedName>
        <fullName evidence="5">NUDIX hydrolase</fullName>
    </submittedName>
</protein>
<evidence type="ECO:0000256" key="2">
    <source>
        <dbReference type="PROSITE-ProRule" id="PRU00047"/>
    </source>
</evidence>
<dbReference type="Gene3D" id="3.90.79.10">
    <property type="entry name" value="Nucleoside Triphosphate Pyrophosphohydrolase"/>
    <property type="match status" value="1"/>
</dbReference>
<organism evidence="5">
    <name type="scientific">Barrevirus sp</name>
    <dbReference type="NCBI Taxonomy" id="2487763"/>
    <lineage>
        <taxon>Viruses</taxon>
        <taxon>Varidnaviria</taxon>
        <taxon>Bamfordvirae</taxon>
        <taxon>Nucleocytoviricota</taxon>
        <taxon>Megaviricetes</taxon>
        <taxon>Imitervirales</taxon>
        <taxon>Mimiviridae</taxon>
        <taxon>Klosneuvirinae</taxon>
    </lineage>
</organism>
<feature type="domain" description="CCHC-type" evidence="3">
    <location>
        <begin position="24"/>
        <end position="38"/>
    </location>
</feature>
<dbReference type="InterPro" id="IPR015797">
    <property type="entry name" value="NUDIX_hydrolase-like_dom_sf"/>
</dbReference>
<keyword evidence="2" id="KW-0863">Zinc-finger</keyword>
<evidence type="ECO:0000259" key="4">
    <source>
        <dbReference type="PROSITE" id="PS51462"/>
    </source>
</evidence>
<accession>A0A3G4ZQQ7</accession>
<keyword evidence="2" id="KW-0862">Zinc</keyword>
<reference evidence="5" key="1">
    <citation type="submission" date="2018-10" db="EMBL/GenBank/DDBJ databases">
        <title>Hidden diversity of soil giant viruses.</title>
        <authorList>
            <person name="Schulz F."/>
            <person name="Alteio L."/>
            <person name="Goudeau D."/>
            <person name="Ryan E.M."/>
            <person name="Malmstrom R.R."/>
            <person name="Blanchard J."/>
            <person name="Woyke T."/>
        </authorList>
    </citation>
    <scope>NUCLEOTIDE SEQUENCE</scope>
    <source>
        <strain evidence="5">BAV1</strain>
    </source>
</reference>
<dbReference type="InterPro" id="IPR020084">
    <property type="entry name" value="NUDIX_hydrolase_CS"/>
</dbReference>
<sequence length="358" mass="41432">MKSKNDKNKDSNVNKKEKGSTVYCINCDSIGHASKNCPVPITSYGIILLSFDETIINQKLKNTVIKNFCNRGSNYNFKIDEPTGINISGPEDLELFCYLKNTIKFLLMRRKHTLGFLEFVRGRYAVDNIDGIIFLFKQMTPEEIKLIATKPFDYLWDAIWGNKINKTVYHGEYVMSKEKYSKLKNDEDNTSNSSSNSNSNNSIANNNFLNLKFYTDNVVPVWNFAEWGFPKGRRNMKERNVDAAIREFQEESGFDELNDDFILLDNIEPIEETLIGTNGINYRHIYYVAISTSDRVPAVDPTNKVQMDEVGDIKYMNYEETIKIVRAHHTDRQKIITQIYMYFINYLIGLISEVKPIN</sequence>
<evidence type="ECO:0000313" key="5">
    <source>
        <dbReference type="EMBL" id="AYV77232.1"/>
    </source>
</evidence>
<gene>
    <name evidence="5" type="ORF">Barrevirus21_4</name>
</gene>
<dbReference type="GO" id="GO:0008270">
    <property type="term" value="F:zinc ion binding"/>
    <property type="evidence" value="ECO:0007669"/>
    <property type="project" value="UniProtKB-KW"/>
</dbReference>
<dbReference type="GO" id="GO:0003676">
    <property type="term" value="F:nucleic acid binding"/>
    <property type="evidence" value="ECO:0007669"/>
    <property type="project" value="InterPro"/>
</dbReference>
<keyword evidence="1 5" id="KW-0378">Hydrolase</keyword>
<dbReference type="EMBL" id="MK072018">
    <property type="protein sequence ID" value="AYV77232.1"/>
    <property type="molecule type" value="Genomic_DNA"/>
</dbReference>
<evidence type="ECO:0000259" key="3">
    <source>
        <dbReference type="PROSITE" id="PS50158"/>
    </source>
</evidence>
<proteinExistence type="predicted"/>
<feature type="domain" description="Nudix hydrolase" evidence="4">
    <location>
        <begin position="154"/>
        <end position="340"/>
    </location>
</feature>
<dbReference type="InterPro" id="IPR036875">
    <property type="entry name" value="Znf_CCHC_sf"/>
</dbReference>
<dbReference type="SUPFAM" id="SSF57756">
    <property type="entry name" value="Retrovirus zinc finger-like domains"/>
    <property type="match status" value="1"/>
</dbReference>
<dbReference type="Pfam" id="PF00293">
    <property type="entry name" value="NUDIX"/>
    <property type="match status" value="1"/>
</dbReference>
<name>A0A3G4ZQQ7_9VIRU</name>
<dbReference type="PROSITE" id="PS00893">
    <property type="entry name" value="NUDIX_BOX"/>
    <property type="match status" value="1"/>
</dbReference>
<keyword evidence="2" id="KW-0479">Metal-binding</keyword>
<dbReference type="InterPro" id="IPR001878">
    <property type="entry name" value="Znf_CCHC"/>
</dbReference>
<evidence type="ECO:0000256" key="1">
    <source>
        <dbReference type="ARBA" id="ARBA00022801"/>
    </source>
</evidence>
<dbReference type="SUPFAM" id="SSF55811">
    <property type="entry name" value="Nudix"/>
    <property type="match status" value="1"/>
</dbReference>
<dbReference type="PROSITE" id="PS50158">
    <property type="entry name" value="ZF_CCHC"/>
    <property type="match status" value="1"/>
</dbReference>
<dbReference type="InterPro" id="IPR000086">
    <property type="entry name" value="NUDIX_hydrolase_dom"/>
</dbReference>
<dbReference type="GO" id="GO:0016787">
    <property type="term" value="F:hydrolase activity"/>
    <property type="evidence" value="ECO:0007669"/>
    <property type="project" value="UniProtKB-KW"/>
</dbReference>